<dbReference type="AlphaFoldDB" id="A0A9N8KVJ3"/>
<dbReference type="EMBL" id="LR824024">
    <property type="protein sequence ID" value="CAD0204409.1"/>
    <property type="molecule type" value="Genomic_DNA"/>
</dbReference>
<keyword evidence="2" id="KW-1185">Reference proteome</keyword>
<proteinExistence type="predicted"/>
<protein>
    <submittedName>
        <fullName evidence="1">Uncharacterized protein</fullName>
    </submittedName>
</protein>
<accession>A0A9N8KVJ3</accession>
<sequence length="715" mass="84307">MAKLLARYDKELEALRTNDKARLRRLLAKIRVYWPQSLAQQWTDAYLLNLNKAKGQKAAIKGLLMLMTQKQVIDMVEKHKPEDFKIKWGEINLTEINLRKYIAQHLHLARPFVPLETVLWYAEQDYLQYAVPSIYPMMSRMSKDLSRKCLVTLLEAPVSLQKFGIRFAFLKLQSDELVPIYSKIWLSTKNLTIRQMLFTRTFNVLCKTKNKTVKRELRELLIKMTLTVEGDTLGKKHEHFNKLVQEAVTNDNYELNQITYEDSDLDNLFKIDVACKTRNVDYIVEALKSNDMLMEVYTESENNVQICLKAIIIHKVIEEAKVPEIVERKFNFDTFRNSLNQLNKEHKEKLFSYLLNLVYEQIRNQTIESEIDFNTTVCHIDNALTLLIDWKRDINDYPFILEHIKNLAILKKDKLWDTNMSSIYSKKKSWRKYLFDDAFTFMLNEEVCLNALKHDSQLLTRHDKELDALRTNDKATLRRLLAKIRVYWPQSLAQQWTDAYLLNLNRTKGQKAAIKGLFMLMTQKQVIDMAEKHRPKDFKIKWGEVDVADINLRKYIAQHLHLARPLVPLETVLWYAMAPQDLDGETLGEKRKNYNKLLKEAIANNEAVPSFKLSESDVQNLFNIDLACHNRDVNYILEVFKCGDLLCVSRAIAQSTWLVTEQQYSNIINPEYIRKELYPYMNTKAFNKLHKHIRHNIKDEARAEQFYLQEFIMET</sequence>
<dbReference type="OrthoDB" id="7100635at2759"/>
<gene>
    <name evidence="1" type="ORF">CINC_LOCUS6718</name>
</gene>
<reference evidence="1" key="1">
    <citation type="submission" date="2021-12" db="EMBL/GenBank/DDBJ databases">
        <authorList>
            <person name="King R."/>
        </authorList>
    </citation>
    <scope>NUCLEOTIDE SEQUENCE</scope>
</reference>
<dbReference type="Proteomes" id="UP001154114">
    <property type="component" value="Chromosome 21"/>
</dbReference>
<evidence type="ECO:0000313" key="1">
    <source>
        <dbReference type="EMBL" id="CAD0204409.1"/>
    </source>
</evidence>
<organism evidence="1 2">
    <name type="scientific">Chrysodeixis includens</name>
    <name type="common">Soybean looper</name>
    <name type="synonym">Pseudoplusia includens</name>
    <dbReference type="NCBI Taxonomy" id="689277"/>
    <lineage>
        <taxon>Eukaryota</taxon>
        <taxon>Metazoa</taxon>
        <taxon>Ecdysozoa</taxon>
        <taxon>Arthropoda</taxon>
        <taxon>Hexapoda</taxon>
        <taxon>Insecta</taxon>
        <taxon>Pterygota</taxon>
        <taxon>Neoptera</taxon>
        <taxon>Endopterygota</taxon>
        <taxon>Lepidoptera</taxon>
        <taxon>Glossata</taxon>
        <taxon>Ditrysia</taxon>
        <taxon>Noctuoidea</taxon>
        <taxon>Noctuidae</taxon>
        <taxon>Plusiinae</taxon>
        <taxon>Chrysodeixis</taxon>
    </lineage>
</organism>
<evidence type="ECO:0000313" key="2">
    <source>
        <dbReference type="Proteomes" id="UP001154114"/>
    </source>
</evidence>
<name>A0A9N8KVJ3_CHRIL</name>